<dbReference type="RefSeq" id="WP_045694993.1">
    <property type="nucleotide sequence ID" value="NZ_JZKH01000018.1"/>
</dbReference>
<dbReference type="OrthoDB" id="4324343at2"/>
<dbReference type="PATRIC" id="fig|359131.3.peg.2165"/>
<evidence type="ECO:0000313" key="2">
    <source>
        <dbReference type="EMBL" id="KJS61960.1"/>
    </source>
</evidence>
<name>A0A0F2TI76_STRR3</name>
<dbReference type="AlphaFoldDB" id="A0A0F2TI76"/>
<keyword evidence="1" id="KW-0812">Transmembrane</keyword>
<keyword evidence="1" id="KW-0472">Membrane</keyword>
<proteinExistence type="predicted"/>
<protein>
    <submittedName>
        <fullName evidence="2">Uncharacterized protein</fullName>
    </submittedName>
</protein>
<dbReference type="EMBL" id="JZKH01000018">
    <property type="protein sequence ID" value="KJS61960.1"/>
    <property type="molecule type" value="Genomic_DNA"/>
</dbReference>
<sequence length="98" mass="9928">MFIAFIAEDPQPGSGLIPAAKPTKIPGMDGMVSTLFGYGLWIVVLAGVCATGWGVVKLATAEKNRHGGGSEPFKWMGSGVAAILLAGSLISILNGIAG</sequence>
<dbReference type="Proteomes" id="UP000033699">
    <property type="component" value="Unassembled WGS sequence"/>
</dbReference>
<evidence type="ECO:0000313" key="3">
    <source>
        <dbReference type="Proteomes" id="UP000033699"/>
    </source>
</evidence>
<keyword evidence="1" id="KW-1133">Transmembrane helix</keyword>
<feature type="transmembrane region" description="Helical" evidence="1">
    <location>
        <begin position="35"/>
        <end position="56"/>
    </location>
</feature>
<evidence type="ECO:0000256" key="1">
    <source>
        <dbReference type="SAM" id="Phobius"/>
    </source>
</evidence>
<reference evidence="2 3" key="1">
    <citation type="submission" date="2015-02" db="EMBL/GenBank/DDBJ databases">
        <authorList>
            <person name="Ju K.-S."/>
            <person name="Doroghazi J.R."/>
            <person name="Metcalf W."/>
        </authorList>
    </citation>
    <scope>NUCLEOTIDE SEQUENCE [LARGE SCALE GENOMIC DNA]</scope>
    <source>
        <strain evidence="2 3">ATCC 31215</strain>
    </source>
</reference>
<gene>
    <name evidence="2" type="ORF">VM95_11420</name>
</gene>
<accession>A0A0F2TI76</accession>
<comment type="caution">
    <text evidence="2">The sequence shown here is derived from an EMBL/GenBank/DDBJ whole genome shotgun (WGS) entry which is preliminary data.</text>
</comment>
<organism evidence="2 3">
    <name type="scientific">Streptomyces rubellomurinus (strain ATCC 31215)</name>
    <dbReference type="NCBI Taxonomy" id="359131"/>
    <lineage>
        <taxon>Bacteria</taxon>
        <taxon>Bacillati</taxon>
        <taxon>Actinomycetota</taxon>
        <taxon>Actinomycetes</taxon>
        <taxon>Kitasatosporales</taxon>
        <taxon>Streptomycetaceae</taxon>
        <taxon>Streptomyces</taxon>
    </lineage>
</organism>
<feature type="transmembrane region" description="Helical" evidence="1">
    <location>
        <begin position="77"/>
        <end position="97"/>
    </location>
</feature>
<keyword evidence="3" id="KW-1185">Reference proteome</keyword>